<comment type="caution">
    <text evidence="1">The sequence shown here is derived from an EMBL/GenBank/DDBJ whole genome shotgun (WGS) entry which is preliminary data.</text>
</comment>
<evidence type="ECO:0000313" key="1">
    <source>
        <dbReference type="EMBL" id="KAB0388888.1"/>
    </source>
</evidence>
<name>A0A643BMD7_BALPH</name>
<feature type="non-terminal residue" evidence="1">
    <location>
        <position position="1"/>
    </location>
</feature>
<dbReference type="Proteomes" id="UP000437017">
    <property type="component" value="Unassembled WGS sequence"/>
</dbReference>
<dbReference type="OrthoDB" id="8925801at2759"/>
<dbReference type="AlphaFoldDB" id="A0A643BMD7"/>
<gene>
    <name evidence="1" type="ORF">E2I00_014162</name>
</gene>
<evidence type="ECO:0000313" key="2">
    <source>
        <dbReference type="Proteomes" id="UP000437017"/>
    </source>
</evidence>
<dbReference type="EMBL" id="SGJD01010097">
    <property type="protein sequence ID" value="KAB0388888.1"/>
    <property type="molecule type" value="Genomic_DNA"/>
</dbReference>
<organism evidence="1 2">
    <name type="scientific">Balaenoptera physalus</name>
    <name type="common">Fin whale</name>
    <name type="synonym">Balaena physalus</name>
    <dbReference type="NCBI Taxonomy" id="9770"/>
    <lineage>
        <taxon>Eukaryota</taxon>
        <taxon>Metazoa</taxon>
        <taxon>Chordata</taxon>
        <taxon>Craniata</taxon>
        <taxon>Vertebrata</taxon>
        <taxon>Euteleostomi</taxon>
        <taxon>Mammalia</taxon>
        <taxon>Eutheria</taxon>
        <taxon>Laurasiatheria</taxon>
        <taxon>Artiodactyla</taxon>
        <taxon>Whippomorpha</taxon>
        <taxon>Cetacea</taxon>
        <taxon>Mysticeti</taxon>
        <taxon>Balaenopteridae</taxon>
        <taxon>Balaenoptera</taxon>
    </lineage>
</organism>
<proteinExistence type="predicted"/>
<accession>A0A643BMD7</accession>
<reference evidence="1 2" key="1">
    <citation type="journal article" date="2019" name="PLoS ONE">
        <title>Genomic analyses reveal an absence of contemporary introgressive admixture between fin whales and blue whales, despite known hybrids.</title>
        <authorList>
            <person name="Westbury M.V."/>
            <person name="Petersen B."/>
            <person name="Lorenzen E.D."/>
        </authorList>
    </citation>
    <scope>NUCLEOTIDE SEQUENCE [LARGE SCALE GENOMIC DNA]</scope>
    <source>
        <strain evidence="1">FinWhale-01</strain>
    </source>
</reference>
<keyword evidence="2" id="KW-1185">Reference proteome</keyword>
<protein>
    <submittedName>
        <fullName evidence="1">Uncharacterized protein</fullName>
    </submittedName>
</protein>
<sequence>VIDLMFKKTKNSDNLNVDPPDDIQSFTGTVYRQAISSKMFEVYVKSATVHLKTNQPQLLPKHTGPLNCSDSSWDRNSSAPVIIAICVTNIQATEVSVPQVNSSECSRGTWSVSIPIPIPTSPPPKPTAFRVHSSTSLPKNLPNPIVGVRGQPHLIKKSIPRKPKQNIKYKPLQYPWSPCKFYSIYQGFNKTEI</sequence>